<proteinExistence type="predicted"/>
<protein>
    <submittedName>
        <fullName evidence="1">Uncharacterized protein</fullName>
    </submittedName>
</protein>
<name>A0A4C1YS42_EUMVA</name>
<comment type="caution">
    <text evidence="1">The sequence shown here is derived from an EMBL/GenBank/DDBJ whole genome shotgun (WGS) entry which is preliminary data.</text>
</comment>
<dbReference type="EMBL" id="BGZK01001409">
    <property type="protein sequence ID" value="GBP79301.1"/>
    <property type="molecule type" value="Genomic_DNA"/>
</dbReference>
<accession>A0A4C1YS42</accession>
<evidence type="ECO:0000313" key="2">
    <source>
        <dbReference type="Proteomes" id="UP000299102"/>
    </source>
</evidence>
<organism evidence="1 2">
    <name type="scientific">Eumeta variegata</name>
    <name type="common">Bagworm moth</name>
    <name type="synonym">Eumeta japonica</name>
    <dbReference type="NCBI Taxonomy" id="151549"/>
    <lineage>
        <taxon>Eukaryota</taxon>
        <taxon>Metazoa</taxon>
        <taxon>Ecdysozoa</taxon>
        <taxon>Arthropoda</taxon>
        <taxon>Hexapoda</taxon>
        <taxon>Insecta</taxon>
        <taxon>Pterygota</taxon>
        <taxon>Neoptera</taxon>
        <taxon>Endopterygota</taxon>
        <taxon>Lepidoptera</taxon>
        <taxon>Glossata</taxon>
        <taxon>Ditrysia</taxon>
        <taxon>Tineoidea</taxon>
        <taxon>Psychidae</taxon>
        <taxon>Oiketicinae</taxon>
        <taxon>Eumeta</taxon>
    </lineage>
</organism>
<evidence type="ECO:0000313" key="1">
    <source>
        <dbReference type="EMBL" id="GBP79301.1"/>
    </source>
</evidence>
<reference evidence="1 2" key="1">
    <citation type="journal article" date="2019" name="Commun. Biol.">
        <title>The bagworm genome reveals a unique fibroin gene that provides high tensile strength.</title>
        <authorList>
            <person name="Kono N."/>
            <person name="Nakamura H."/>
            <person name="Ohtoshi R."/>
            <person name="Tomita M."/>
            <person name="Numata K."/>
            <person name="Arakawa K."/>
        </authorList>
    </citation>
    <scope>NUCLEOTIDE SEQUENCE [LARGE SCALE GENOMIC DNA]</scope>
</reference>
<dbReference type="Proteomes" id="UP000299102">
    <property type="component" value="Unassembled WGS sequence"/>
</dbReference>
<keyword evidence="2" id="KW-1185">Reference proteome</keyword>
<gene>
    <name evidence="1" type="ORF">EVAR_55359_1</name>
</gene>
<dbReference type="AlphaFoldDB" id="A0A4C1YS42"/>
<sequence>MLRHDDASSRTAALTVNFSQENLKHPLNSPDFAISVLTLKKTASNICKSGVLAHIPFPYLNNFRVILVPTPSSSNNYESHRTQCVVLSAPARPLPQVSKAY</sequence>